<dbReference type="EMBL" id="CP030032">
    <property type="protein sequence ID" value="AWV88388.1"/>
    <property type="molecule type" value="Genomic_DNA"/>
</dbReference>
<evidence type="ECO:0000313" key="1">
    <source>
        <dbReference type="EMBL" id="AWV88388.1"/>
    </source>
</evidence>
<dbReference type="Proteomes" id="UP000249799">
    <property type="component" value="Chromosome"/>
</dbReference>
<name>A0A2Z4FI73_9DELT</name>
<gene>
    <name evidence="1" type="ORF">DN745_03120</name>
</gene>
<keyword evidence="2" id="KW-1185">Reference proteome</keyword>
<accession>A0A2Z4FI73</accession>
<dbReference type="KEGG" id="bsed:DN745_03120"/>
<organism evidence="1 2">
    <name type="scientific">Bradymonas sediminis</name>
    <dbReference type="NCBI Taxonomy" id="1548548"/>
    <lineage>
        <taxon>Bacteria</taxon>
        <taxon>Deltaproteobacteria</taxon>
        <taxon>Bradymonadales</taxon>
        <taxon>Bradymonadaceae</taxon>
        <taxon>Bradymonas</taxon>
    </lineage>
</organism>
<proteinExistence type="predicted"/>
<dbReference type="OrthoDB" id="5485842at2"/>
<evidence type="ECO:0000313" key="2">
    <source>
        <dbReference type="Proteomes" id="UP000249799"/>
    </source>
</evidence>
<dbReference type="RefSeq" id="WP_111332084.1">
    <property type="nucleotide sequence ID" value="NZ_CP030032.1"/>
</dbReference>
<reference evidence="1 2" key="1">
    <citation type="submission" date="2018-06" db="EMBL/GenBank/DDBJ databases">
        <title>Lujinxingia sediminis gen. nov. sp. nov., a new facultative anaerobic member of the class Deltaproteobacteria, and proposal of Lujinxingaceae fam. nov.</title>
        <authorList>
            <person name="Guo L.-Y."/>
            <person name="Li C.-M."/>
            <person name="Wang S."/>
            <person name="Du Z.-J."/>
        </authorList>
    </citation>
    <scope>NUCLEOTIDE SEQUENCE [LARGE SCALE GENOMIC DNA]</scope>
    <source>
        <strain evidence="1 2">FA350</strain>
    </source>
</reference>
<dbReference type="AlphaFoldDB" id="A0A2Z4FI73"/>
<sequence length="491" mass="51602">MNSSHRANRPTRQALLGQLCLVAALILFPGCALWDAANGSDDDPADASDVAQFDTLAADADSRDADEPEVVEADATDDVGADTAEEPHAFKSCLSTEAVYPLEVGAPKPQFHPRVAFDGHAIWVVYARGSALDATALEIFATRITCDSGFLAETWQVSTLPILEVDPVPSIDIVGGTVHMVWHSDVDTGAADRSKVAYRSFGVDGEPKMDAEVYVDFVVPGGGAGAFHDFYTADIVGLSEGEALIAAVSDDNIGEMRVVLQKVSHLGEARGQAVAVPSTSNAIQLRPSVAASASGPIWAAWLEAATDGLSGYLIKSSAFDRSTLGATEQPMTSNSRASIQVGPRHVNGVLEDESVYFVQQTDALAGRLYSANRAGDVSAFGSDDANNIFPSLASHGRGGAVAWFSRTNTDPDQQRQLMVQTFRDSGSVTTMGVAQAIARVDAPLTKKLPGGPEIISIGGHYYFVVAQDGGTTSSTALKGRFVKLPAQADAD</sequence>
<protein>
    <submittedName>
        <fullName evidence="1">Uncharacterized protein</fullName>
    </submittedName>
</protein>